<proteinExistence type="predicted"/>
<gene>
    <name evidence="1" type="ORF">NLG97_g9632</name>
</gene>
<dbReference type="Proteomes" id="UP001148737">
    <property type="component" value="Unassembled WGS sequence"/>
</dbReference>
<name>A0ACC1QIG2_9HYPO</name>
<keyword evidence="2" id="KW-1185">Reference proteome</keyword>
<evidence type="ECO:0000313" key="1">
    <source>
        <dbReference type="EMBL" id="KAJ3474954.1"/>
    </source>
</evidence>
<accession>A0ACC1QIG2</accession>
<dbReference type="EMBL" id="JANAKD010002063">
    <property type="protein sequence ID" value="KAJ3474954.1"/>
    <property type="molecule type" value="Genomic_DNA"/>
</dbReference>
<protein>
    <submittedName>
        <fullName evidence="1">Uncharacterized protein</fullName>
    </submittedName>
</protein>
<evidence type="ECO:0000313" key="2">
    <source>
        <dbReference type="Proteomes" id="UP001148737"/>
    </source>
</evidence>
<sequence length="174" mass="20085">MSSHRDPFASPPPGSHPNEHRDTMHHRDQPYQRNQPYYENYQPEAESSGSTPWPENSPRGSVDGGYGTYTPYTFRSVAYGATTPVAAPRRKFKSYRLRAEYPKPWLQDKDIKKTRWNNIIVGTWILIGFIAAGVVAYFMSKPYVQKDYCLVYEDNFEKLDTRPAYRADAHNGDN</sequence>
<reference evidence="1" key="1">
    <citation type="submission" date="2022-07" db="EMBL/GenBank/DDBJ databases">
        <title>Genome Sequence of Lecanicillium saksenae.</title>
        <authorList>
            <person name="Buettner E."/>
        </authorList>
    </citation>
    <scope>NUCLEOTIDE SEQUENCE</scope>
    <source>
        <strain evidence="1">VT-O1</strain>
    </source>
</reference>
<comment type="caution">
    <text evidence="1">The sequence shown here is derived from an EMBL/GenBank/DDBJ whole genome shotgun (WGS) entry which is preliminary data.</text>
</comment>
<organism evidence="1 2">
    <name type="scientific">Lecanicillium saksenae</name>
    <dbReference type="NCBI Taxonomy" id="468837"/>
    <lineage>
        <taxon>Eukaryota</taxon>
        <taxon>Fungi</taxon>
        <taxon>Dikarya</taxon>
        <taxon>Ascomycota</taxon>
        <taxon>Pezizomycotina</taxon>
        <taxon>Sordariomycetes</taxon>
        <taxon>Hypocreomycetidae</taxon>
        <taxon>Hypocreales</taxon>
        <taxon>Cordycipitaceae</taxon>
        <taxon>Lecanicillium</taxon>
    </lineage>
</organism>